<feature type="transmembrane region" description="Helical" evidence="16">
    <location>
        <begin position="31"/>
        <end position="51"/>
    </location>
</feature>
<sequence>MKLFSDINQIIFILMILISMNFILMTHPLSMGLMLLIQTILISLLCGMMYYTYWFSYILFLVMIGGMLILFIYMTSLASNELFNLNMNTVIFMMIIFSLMLSLSYFYDNFMFLIKNFEVNNINNLINNENSFNLIKLYNNPTMNITMMVINYLLLTLIIVVKITDISYGPLRQKN</sequence>
<evidence type="ECO:0000256" key="13">
    <source>
        <dbReference type="ARBA" id="ARBA00023136"/>
    </source>
</evidence>
<evidence type="ECO:0000256" key="5">
    <source>
        <dbReference type="ARBA" id="ARBA00022448"/>
    </source>
</evidence>
<keyword evidence="5" id="KW-0813">Transport</keyword>
<evidence type="ECO:0000256" key="8">
    <source>
        <dbReference type="ARBA" id="ARBA00022967"/>
    </source>
</evidence>
<keyword evidence="7 16" id="KW-0812">Transmembrane</keyword>
<organism evidence="17">
    <name type="scientific">Hemerobius spodipennis</name>
    <dbReference type="NCBI Taxonomy" id="2775101"/>
    <lineage>
        <taxon>Eukaryota</taxon>
        <taxon>Metazoa</taxon>
        <taxon>Ecdysozoa</taxon>
        <taxon>Arthropoda</taxon>
        <taxon>Hexapoda</taxon>
        <taxon>Insecta</taxon>
        <taxon>Pterygota</taxon>
        <taxon>Neoptera</taxon>
        <taxon>Endopterygota</taxon>
        <taxon>Neuroptera</taxon>
        <taxon>Hemerobiiformia</taxon>
        <taxon>Hemerobiidae</taxon>
        <taxon>Hemerobius</taxon>
    </lineage>
</organism>
<dbReference type="EMBL" id="MT268963">
    <property type="protein sequence ID" value="QOD41875.1"/>
    <property type="molecule type" value="Genomic_DNA"/>
</dbReference>
<proteinExistence type="inferred from homology"/>
<evidence type="ECO:0000256" key="4">
    <source>
        <dbReference type="ARBA" id="ARBA00021095"/>
    </source>
</evidence>
<keyword evidence="9" id="KW-0249">Electron transport</keyword>
<evidence type="ECO:0000313" key="17">
    <source>
        <dbReference type="EMBL" id="QOD41875.1"/>
    </source>
</evidence>
<feature type="transmembrane region" description="Helical" evidence="16">
    <location>
        <begin position="90"/>
        <end position="107"/>
    </location>
</feature>
<feature type="transmembrane region" description="Helical" evidence="16">
    <location>
        <begin position="57"/>
        <end position="78"/>
    </location>
</feature>
<protein>
    <recommendedName>
        <fullName evidence="4">NADH-ubiquinone oxidoreductase chain 6</fullName>
        <ecNumber evidence="3">7.1.1.2</ecNumber>
    </recommendedName>
    <alternativeName>
        <fullName evidence="14">NADH dehydrogenase subunit 6</fullName>
    </alternativeName>
</protein>
<dbReference type="GO" id="GO:0008137">
    <property type="term" value="F:NADH dehydrogenase (ubiquinone) activity"/>
    <property type="evidence" value="ECO:0007669"/>
    <property type="project" value="UniProtKB-EC"/>
</dbReference>
<evidence type="ECO:0000256" key="12">
    <source>
        <dbReference type="ARBA" id="ARBA00023128"/>
    </source>
</evidence>
<gene>
    <name evidence="17" type="primary">nad6</name>
</gene>
<keyword evidence="11" id="KW-0520">NAD</keyword>
<dbReference type="EC" id="7.1.1.2" evidence="3"/>
<evidence type="ECO:0000256" key="15">
    <source>
        <dbReference type="ARBA" id="ARBA00049551"/>
    </source>
</evidence>
<evidence type="ECO:0000256" key="16">
    <source>
        <dbReference type="SAM" id="Phobius"/>
    </source>
</evidence>
<comment type="similarity">
    <text evidence="2">Belongs to the complex I subunit 6 family.</text>
</comment>
<dbReference type="PANTHER" id="PTHR11435:SF1">
    <property type="entry name" value="NADH-UBIQUINONE OXIDOREDUCTASE CHAIN 6"/>
    <property type="match status" value="1"/>
</dbReference>
<comment type="catalytic activity">
    <reaction evidence="15">
        <text>a ubiquinone + NADH + 5 H(+)(in) = a ubiquinol + NAD(+) + 4 H(+)(out)</text>
        <dbReference type="Rhea" id="RHEA:29091"/>
        <dbReference type="Rhea" id="RHEA-COMP:9565"/>
        <dbReference type="Rhea" id="RHEA-COMP:9566"/>
        <dbReference type="ChEBI" id="CHEBI:15378"/>
        <dbReference type="ChEBI" id="CHEBI:16389"/>
        <dbReference type="ChEBI" id="CHEBI:17976"/>
        <dbReference type="ChEBI" id="CHEBI:57540"/>
        <dbReference type="ChEBI" id="CHEBI:57945"/>
        <dbReference type="EC" id="7.1.1.2"/>
    </reaction>
</comment>
<evidence type="ECO:0000256" key="6">
    <source>
        <dbReference type="ARBA" id="ARBA00022660"/>
    </source>
</evidence>
<dbReference type="PANTHER" id="PTHR11435">
    <property type="entry name" value="NADH UBIQUINONE OXIDOREDUCTASE SUBUNIT ND6"/>
    <property type="match status" value="1"/>
</dbReference>
<keyword evidence="6" id="KW-0679">Respiratory chain</keyword>
<name>A0A7L7YXW8_9NEOP</name>
<feature type="transmembrane region" description="Helical" evidence="16">
    <location>
        <begin position="145"/>
        <end position="164"/>
    </location>
</feature>
<dbReference type="InterPro" id="IPR050269">
    <property type="entry name" value="ComplexI_Subunit6"/>
</dbReference>
<evidence type="ECO:0000256" key="14">
    <source>
        <dbReference type="ARBA" id="ARBA00031019"/>
    </source>
</evidence>
<keyword evidence="8" id="KW-1278">Translocase</keyword>
<keyword evidence="12 17" id="KW-0496">Mitochondrion</keyword>
<evidence type="ECO:0000256" key="1">
    <source>
        <dbReference type="ARBA" id="ARBA00004225"/>
    </source>
</evidence>
<keyword evidence="13 16" id="KW-0472">Membrane</keyword>
<dbReference type="GO" id="GO:0031966">
    <property type="term" value="C:mitochondrial membrane"/>
    <property type="evidence" value="ECO:0007669"/>
    <property type="project" value="UniProtKB-SubCell"/>
</dbReference>
<accession>A0A7L7YXW8</accession>
<reference evidence="17" key="1">
    <citation type="journal article" date="2020" name="Mitochondrial DNA Part B Resour">
        <title>The complete mitochondrial genome of Hemerobius spodipennis (Neuroptera: Hemerobiidae).</title>
        <authorList>
            <person name="Zhao Y."/>
            <person name="Jing J."/>
            <person name="Zhang N."/>
            <person name="Shao H."/>
        </authorList>
    </citation>
    <scope>NUCLEOTIDE SEQUENCE</scope>
</reference>
<evidence type="ECO:0000256" key="10">
    <source>
        <dbReference type="ARBA" id="ARBA00022989"/>
    </source>
</evidence>
<keyword evidence="10 16" id="KW-1133">Transmembrane helix</keyword>
<dbReference type="AlphaFoldDB" id="A0A7L7YXW8"/>
<geneLocation type="mitochondrion" evidence="17"/>
<evidence type="ECO:0000256" key="7">
    <source>
        <dbReference type="ARBA" id="ARBA00022692"/>
    </source>
</evidence>
<evidence type="ECO:0000256" key="9">
    <source>
        <dbReference type="ARBA" id="ARBA00022982"/>
    </source>
</evidence>
<evidence type="ECO:0000256" key="2">
    <source>
        <dbReference type="ARBA" id="ARBA00005698"/>
    </source>
</evidence>
<feature type="transmembrane region" description="Helical" evidence="16">
    <location>
        <begin position="6"/>
        <end position="24"/>
    </location>
</feature>
<evidence type="ECO:0000256" key="3">
    <source>
        <dbReference type="ARBA" id="ARBA00012944"/>
    </source>
</evidence>
<evidence type="ECO:0000256" key="11">
    <source>
        <dbReference type="ARBA" id="ARBA00023027"/>
    </source>
</evidence>
<comment type="subcellular location">
    <subcellularLocation>
        <location evidence="1">Mitochondrion membrane</location>
        <topology evidence="1">Multi-pass membrane protein</topology>
    </subcellularLocation>
</comment>